<keyword evidence="1" id="KW-0596">Phosphopantetheine</keyword>
<gene>
    <name evidence="5" type="ORF">GPJ59_36005</name>
</gene>
<keyword evidence="2" id="KW-0597">Phosphoprotein</keyword>
<dbReference type="PANTHER" id="PTHR43775">
    <property type="entry name" value="FATTY ACID SYNTHASE"/>
    <property type="match status" value="1"/>
</dbReference>
<feature type="domain" description="Carrier" evidence="4">
    <location>
        <begin position="53"/>
        <end position="127"/>
    </location>
</feature>
<comment type="caution">
    <text evidence="5">The sequence shown here is derived from an EMBL/GenBank/DDBJ whole genome shotgun (WGS) entry which is preliminary data.</text>
</comment>
<dbReference type="InterPro" id="IPR036736">
    <property type="entry name" value="ACP-like_sf"/>
</dbReference>
<dbReference type="SUPFAM" id="SSF47336">
    <property type="entry name" value="ACP-like"/>
    <property type="match status" value="2"/>
</dbReference>
<evidence type="ECO:0000256" key="1">
    <source>
        <dbReference type="ARBA" id="ARBA00022450"/>
    </source>
</evidence>
<evidence type="ECO:0000259" key="4">
    <source>
        <dbReference type="PROSITE" id="PS50075"/>
    </source>
</evidence>
<sequence>MGFWLPWSARRVGGEVAVSGELVVPLWAAPLATGGVADGPAGGPADGLAGGLARVLVDVVVVLGDVLRVRPERIDPDRTFESLGLDSLLTVEFVEVVNARYGTQLPATEVAEQRTPLAFARQVVREVGAAAAGLRGNAVAGRGRGGGVGGAGAGDSGGGRGRDVAGAGASCAGSGGASVVEVLREQLAGVLCCDVWDIEPGESFGALGVDSVLGAEFVAGVNRVFGLRERSVVLYEHTSVVALAAYVAERVGAVGVGGALALRGEGGALRGFSPPRPFPLPGLRPGPRAGVGSAPGLAPLAPGGLGAVLGCLEWVAVGDGCGVRLCLALCVGGWCGGPAGLFPHPAPSRYRGSAPGPVPRAGWGVGGSAPGPPRLKRRGGWEWAGALPLVDSRAWLCCGPPGWGRGVGVMGLCPGPRASGGVGCLGRSAPGPPRLKRRRGWGGAGASPFLG</sequence>
<dbReference type="SMART" id="SM00823">
    <property type="entry name" value="PKS_PP"/>
    <property type="match status" value="2"/>
</dbReference>
<organism evidence="5 6">
    <name type="scientific">Streptomyces bambusae</name>
    <dbReference type="NCBI Taxonomy" id="1550616"/>
    <lineage>
        <taxon>Bacteria</taxon>
        <taxon>Bacillati</taxon>
        <taxon>Actinomycetota</taxon>
        <taxon>Actinomycetes</taxon>
        <taxon>Kitasatosporales</taxon>
        <taxon>Streptomycetaceae</taxon>
        <taxon>Streptomyces</taxon>
    </lineage>
</organism>
<accession>A0ABS6ZH39</accession>
<dbReference type="Pfam" id="PF00550">
    <property type="entry name" value="PP-binding"/>
    <property type="match status" value="2"/>
</dbReference>
<reference evidence="5 6" key="1">
    <citation type="submission" date="2019-12" db="EMBL/GenBank/DDBJ databases">
        <title>Genome sequence of Streptomyces bambusae.</title>
        <authorList>
            <person name="Bansal K."/>
            <person name="Choksket S."/>
            <person name="Korpole S."/>
            <person name="Patil P.B."/>
        </authorList>
    </citation>
    <scope>NUCLEOTIDE SEQUENCE [LARGE SCALE GENOMIC DNA]</scope>
    <source>
        <strain evidence="5 6">SK60</strain>
    </source>
</reference>
<dbReference type="InterPro" id="IPR009081">
    <property type="entry name" value="PP-bd_ACP"/>
</dbReference>
<proteinExistence type="predicted"/>
<name>A0ABS6ZH39_9ACTN</name>
<dbReference type="InterPro" id="IPR020806">
    <property type="entry name" value="PKS_PP-bd"/>
</dbReference>
<feature type="region of interest" description="Disordered" evidence="3">
    <location>
        <begin position="427"/>
        <end position="451"/>
    </location>
</feature>
<protein>
    <recommendedName>
        <fullName evidence="4">Carrier domain-containing protein</fullName>
    </recommendedName>
</protein>
<dbReference type="EMBL" id="WTFF01000612">
    <property type="protein sequence ID" value="MBW5487079.1"/>
    <property type="molecule type" value="Genomic_DNA"/>
</dbReference>
<evidence type="ECO:0000256" key="2">
    <source>
        <dbReference type="ARBA" id="ARBA00022553"/>
    </source>
</evidence>
<dbReference type="PANTHER" id="PTHR43775:SF37">
    <property type="entry name" value="SI:DKEY-61P9.11"/>
    <property type="match status" value="1"/>
</dbReference>
<dbReference type="InterPro" id="IPR050091">
    <property type="entry name" value="PKS_NRPS_Biosynth_Enz"/>
</dbReference>
<keyword evidence="6" id="KW-1185">Reference proteome</keyword>
<dbReference type="PROSITE" id="PS50075">
    <property type="entry name" value="CARRIER"/>
    <property type="match status" value="2"/>
</dbReference>
<evidence type="ECO:0000256" key="3">
    <source>
        <dbReference type="SAM" id="MobiDB-lite"/>
    </source>
</evidence>
<dbReference type="SMART" id="SM01294">
    <property type="entry name" value="PKS_PP_betabranch"/>
    <property type="match status" value="2"/>
</dbReference>
<dbReference type="Proteomes" id="UP000812013">
    <property type="component" value="Unassembled WGS sequence"/>
</dbReference>
<dbReference type="Gene3D" id="1.10.1200.10">
    <property type="entry name" value="ACP-like"/>
    <property type="match status" value="2"/>
</dbReference>
<feature type="domain" description="Carrier" evidence="4">
    <location>
        <begin position="174"/>
        <end position="251"/>
    </location>
</feature>
<evidence type="ECO:0000313" key="5">
    <source>
        <dbReference type="EMBL" id="MBW5487079.1"/>
    </source>
</evidence>
<evidence type="ECO:0000313" key="6">
    <source>
        <dbReference type="Proteomes" id="UP000812013"/>
    </source>
</evidence>